<keyword evidence="5" id="KW-1185">Reference proteome</keyword>
<feature type="region of interest" description="Disordered" evidence="1">
    <location>
        <begin position="324"/>
        <end position="363"/>
    </location>
</feature>
<evidence type="ECO:0000256" key="1">
    <source>
        <dbReference type="SAM" id="MobiDB-lite"/>
    </source>
</evidence>
<dbReference type="InterPro" id="IPR029063">
    <property type="entry name" value="SAM-dependent_MTases_sf"/>
</dbReference>
<feature type="compositionally biased region" description="Low complexity" evidence="1">
    <location>
        <begin position="324"/>
        <end position="342"/>
    </location>
</feature>
<keyword evidence="2" id="KW-0812">Transmembrane</keyword>
<keyword evidence="2" id="KW-0472">Membrane</keyword>
<evidence type="ECO:0000313" key="4">
    <source>
        <dbReference type="EMBL" id="CAJ1377808.1"/>
    </source>
</evidence>
<dbReference type="PANTHER" id="PTHR34203">
    <property type="entry name" value="METHYLTRANSFERASE, FKBM FAMILY PROTEIN"/>
    <property type="match status" value="1"/>
</dbReference>
<evidence type="ECO:0000259" key="3">
    <source>
        <dbReference type="Pfam" id="PF05050"/>
    </source>
</evidence>
<evidence type="ECO:0000313" key="5">
    <source>
        <dbReference type="Proteomes" id="UP001178507"/>
    </source>
</evidence>
<keyword evidence="2" id="KW-1133">Transmembrane helix</keyword>
<protein>
    <recommendedName>
        <fullName evidence="3">Methyltransferase FkbM domain-containing protein</fullName>
    </recommendedName>
</protein>
<evidence type="ECO:0000256" key="2">
    <source>
        <dbReference type="SAM" id="Phobius"/>
    </source>
</evidence>
<dbReference type="InterPro" id="IPR006342">
    <property type="entry name" value="FkbM_mtfrase"/>
</dbReference>
<dbReference type="Pfam" id="PF05050">
    <property type="entry name" value="Methyltransf_21"/>
    <property type="match status" value="1"/>
</dbReference>
<dbReference type="Proteomes" id="UP001178507">
    <property type="component" value="Unassembled WGS sequence"/>
</dbReference>
<sequence length="586" mass="64991">MVKLRPDRCLCQNRPSFSGSYVLSREDLDGCNRSSHSCDEGHSVHVVSLDQVLQSYGASKVCLLKIDTEGAELRVLRSAQAWLSRRAIQVIYFEWRPLKDLAKGEDPFQILEFLDALGYGIFASAAWFKEDEVQLPSVQEWTAVPRALWKDMLHWKAGQWGRRSTAGSAYDGMHVTTHSEQPVTMEMELPERRVLSVAVTRARLTVGFSGGMKIIEDARNRMPSQKARRREGVGEEDFGQVWQDLGGRNRFFCGGRCIAGPDMDYHFQLCTFCSLLVPSLFYFSVCARYLWDVSPWIPVLTAIMLMSTVALWFLTACTDPGEASTPTTVNPSTAASATPSCSELPARRTPLSSKARPFTSSSSRYVSLPGNELATGAFPYNPELQDFVYLNMGQAPGKGAGSCERATGSQEVSQEFVAARAALRTPSPELRYGTFERQITELDLLLSPLPSDARPYQSQCQTAISAAAQAAGQASQGFDLHVPVKRTFIHYDTKAEGDKTPCRRTRSASAPARLCSRQCARVTQEHRAGNCKPCAYFFAKTDGCRWHEACTFCHLCPPGELKRRKKQKRAMLKALDKAQESPAGSV</sequence>
<feature type="transmembrane region" description="Helical" evidence="2">
    <location>
        <begin position="265"/>
        <end position="283"/>
    </location>
</feature>
<reference evidence="4" key="1">
    <citation type="submission" date="2023-08" db="EMBL/GenBank/DDBJ databases">
        <authorList>
            <person name="Chen Y."/>
            <person name="Shah S."/>
            <person name="Dougan E. K."/>
            <person name="Thang M."/>
            <person name="Chan C."/>
        </authorList>
    </citation>
    <scope>NUCLEOTIDE SEQUENCE</scope>
</reference>
<accession>A0AA36I162</accession>
<dbReference type="Gene3D" id="3.40.50.150">
    <property type="entry name" value="Vaccinia Virus protein VP39"/>
    <property type="match status" value="1"/>
</dbReference>
<organism evidence="4 5">
    <name type="scientific">Effrenium voratum</name>
    <dbReference type="NCBI Taxonomy" id="2562239"/>
    <lineage>
        <taxon>Eukaryota</taxon>
        <taxon>Sar</taxon>
        <taxon>Alveolata</taxon>
        <taxon>Dinophyceae</taxon>
        <taxon>Suessiales</taxon>
        <taxon>Symbiodiniaceae</taxon>
        <taxon>Effrenium</taxon>
    </lineage>
</organism>
<gene>
    <name evidence="4" type="ORF">EVOR1521_LOCUS6516</name>
</gene>
<dbReference type="NCBIfam" id="TIGR01444">
    <property type="entry name" value="fkbM_fam"/>
    <property type="match status" value="1"/>
</dbReference>
<feature type="domain" description="Methyltransferase FkbM" evidence="3">
    <location>
        <begin position="26"/>
        <end position="119"/>
    </location>
</feature>
<dbReference type="AlphaFoldDB" id="A0AA36I162"/>
<name>A0AA36I162_9DINO</name>
<feature type="transmembrane region" description="Helical" evidence="2">
    <location>
        <begin position="295"/>
        <end position="314"/>
    </location>
</feature>
<dbReference type="EMBL" id="CAUJNA010000491">
    <property type="protein sequence ID" value="CAJ1377808.1"/>
    <property type="molecule type" value="Genomic_DNA"/>
</dbReference>
<comment type="caution">
    <text evidence="4">The sequence shown here is derived from an EMBL/GenBank/DDBJ whole genome shotgun (WGS) entry which is preliminary data.</text>
</comment>
<proteinExistence type="predicted"/>
<feature type="region of interest" description="Disordered" evidence="1">
    <location>
        <begin position="567"/>
        <end position="586"/>
    </location>
</feature>
<dbReference type="SUPFAM" id="SSF53335">
    <property type="entry name" value="S-adenosyl-L-methionine-dependent methyltransferases"/>
    <property type="match status" value="1"/>
</dbReference>
<dbReference type="PANTHER" id="PTHR34203:SF15">
    <property type="entry name" value="SLL1173 PROTEIN"/>
    <property type="match status" value="1"/>
</dbReference>
<dbReference type="InterPro" id="IPR052514">
    <property type="entry name" value="SAM-dependent_MTase"/>
</dbReference>